<feature type="domain" description="HAT C-terminal dimerisation" evidence="1">
    <location>
        <begin position="2"/>
        <end position="78"/>
    </location>
</feature>
<dbReference type="InterPro" id="IPR012337">
    <property type="entry name" value="RNaseH-like_sf"/>
</dbReference>
<gene>
    <name evidence="2" type="ORF">K466DRAFT_454343</name>
</gene>
<protein>
    <recommendedName>
        <fullName evidence="1">HAT C-terminal dimerisation domain-containing protein</fullName>
    </recommendedName>
</protein>
<dbReference type="Proteomes" id="UP000308197">
    <property type="component" value="Unassembled WGS sequence"/>
</dbReference>
<feature type="non-terminal residue" evidence="2">
    <location>
        <position position="1"/>
    </location>
</feature>
<proteinExistence type="predicted"/>
<dbReference type="InterPro" id="IPR008906">
    <property type="entry name" value="HATC_C_dom"/>
</dbReference>
<feature type="non-terminal residue" evidence="2">
    <location>
        <position position="89"/>
    </location>
</feature>
<evidence type="ECO:0000259" key="1">
    <source>
        <dbReference type="Pfam" id="PF05699"/>
    </source>
</evidence>
<sequence>DELDRFLAAPTEPCPDPVKYWHDRVAPSPGIARMGYTTIPATTVDVERTFSKGRLVLSHVRNRLNAQTTCALLCVGEWSRLDLVHTDDL</sequence>
<dbReference type="GO" id="GO:0046983">
    <property type="term" value="F:protein dimerization activity"/>
    <property type="evidence" value="ECO:0007669"/>
    <property type="project" value="InterPro"/>
</dbReference>
<dbReference type="EMBL" id="ML212303">
    <property type="protein sequence ID" value="TFK78832.1"/>
    <property type="molecule type" value="Genomic_DNA"/>
</dbReference>
<accession>A0A5C3NPA5</accession>
<name>A0A5C3NPA5_9APHY</name>
<organism evidence="2 3">
    <name type="scientific">Polyporus arcularius HHB13444</name>
    <dbReference type="NCBI Taxonomy" id="1314778"/>
    <lineage>
        <taxon>Eukaryota</taxon>
        <taxon>Fungi</taxon>
        <taxon>Dikarya</taxon>
        <taxon>Basidiomycota</taxon>
        <taxon>Agaricomycotina</taxon>
        <taxon>Agaricomycetes</taxon>
        <taxon>Polyporales</taxon>
        <taxon>Polyporaceae</taxon>
        <taxon>Polyporus</taxon>
    </lineage>
</organism>
<keyword evidence="3" id="KW-1185">Reference proteome</keyword>
<dbReference type="InParanoid" id="A0A5C3NPA5"/>
<evidence type="ECO:0000313" key="2">
    <source>
        <dbReference type="EMBL" id="TFK78832.1"/>
    </source>
</evidence>
<reference evidence="2 3" key="1">
    <citation type="journal article" date="2019" name="Nat. Ecol. Evol.">
        <title>Megaphylogeny resolves global patterns of mushroom evolution.</title>
        <authorList>
            <person name="Varga T."/>
            <person name="Krizsan K."/>
            <person name="Foldi C."/>
            <person name="Dima B."/>
            <person name="Sanchez-Garcia M."/>
            <person name="Sanchez-Ramirez S."/>
            <person name="Szollosi G.J."/>
            <person name="Szarkandi J.G."/>
            <person name="Papp V."/>
            <person name="Albert L."/>
            <person name="Andreopoulos W."/>
            <person name="Angelini C."/>
            <person name="Antonin V."/>
            <person name="Barry K.W."/>
            <person name="Bougher N.L."/>
            <person name="Buchanan P."/>
            <person name="Buyck B."/>
            <person name="Bense V."/>
            <person name="Catcheside P."/>
            <person name="Chovatia M."/>
            <person name="Cooper J."/>
            <person name="Damon W."/>
            <person name="Desjardin D."/>
            <person name="Finy P."/>
            <person name="Geml J."/>
            <person name="Haridas S."/>
            <person name="Hughes K."/>
            <person name="Justo A."/>
            <person name="Karasinski D."/>
            <person name="Kautmanova I."/>
            <person name="Kiss B."/>
            <person name="Kocsube S."/>
            <person name="Kotiranta H."/>
            <person name="LaButti K.M."/>
            <person name="Lechner B.E."/>
            <person name="Liimatainen K."/>
            <person name="Lipzen A."/>
            <person name="Lukacs Z."/>
            <person name="Mihaltcheva S."/>
            <person name="Morgado L.N."/>
            <person name="Niskanen T."/>
            <person name="Noordeloos M.E."/>
            <person name="Ohm R.A."/>
            <person name="Ortiz-Santana B."/>
            <person name="Ovrebo C."/>
            <person name="Racz N."/>
            <person name="Riley R."/>
            <person name="Savchenko A."/>
            <person name="Shiryaev A."/>
            <person name="Soop K."/>
            <person name="Spirin V."/>
            <person name="Szebenyi C."/>
            <person name="Tomsovsky M."/>
            <person name="Tulloss R.E."/>
            <person name="Uehling J."/>
            <person name="Grigoriev I.V."/>
            <person name="Vagvolgyi C."/>
            <person name="Papp T."/>
            <person name="Martin F.M."/>
            <person name="Miettinen O."/>
            <person name="Hibbett D.S."/>
            <person name="Nagy L.G."/>
        </authorList>
    </citation>
    <scope>NUCLEOTIDE SEQUENCE [LARGE SCALE GENOMIC DNA]</scope>
    <source>
        <strain evidence="2 3">HHB13444</strain>
    </source>
</reference>
<evidence type="ECO:0000313" key="3">
    <source>
        <dbReference type="Proteomes" id="UP000308197"/>
    </source>
</evidence>
<dbReference type="Pfam" id="PF05699">
    <property type="entry name" value="Dimer_Tnp_hAT"/>
    <property type="match status" value="1"/>
</dbReference>
<dbReference type="AlphaFoldDB" id="A0A5C3NPA5"/>
<dbReference type="SUPFAM" id="SSF53098">
    <property type="entry name" value="Ribonuclease H-like"/>
    <property type="match status" value="1"/>
</dbReference>